<dbReference type="RefSeq" id="WP_193919455.1">
    <property type="nucleotide sequence ID" value="NZ_JADEWL010000023.1"/>
</dbReference>
<dbReference type="AlphaFoldDB" id="A0A8J7F6S1"/>
<keyword evidence="2" id="KW-1185">Reference proteome</keyword>
<accession>A0A8J7F6S1</accession>
<reference evidence="1" key="1">
    <citation type="submission" date="2020-10" db="EMBL/GenBank/DDBJ databases">
        <authorList>
            <person name="Castelo-Branco R."/>
            <person name="Eusebio N."/>
            <person name="Adriana R."/>
            <person name="Vieira A."/>
            <person name="Brugerolle De Fraissinette N."/>
            <person name="Rezende De Castro R."/>
            <person name="Schneider M.P."/>
            <person name="Vasconcelos V."/>
            <person name="Leao P.N."/>
        </authorList>
    </citation>
    <scope>NUCLEOTIDE SEQUENCE</scope>
    <source>
        <strain evidence="1">LEGE 06105</strain>
    </source>
</reference>
<evidence type="ECO:0000313" key="1">
    <source>
        <dbReference type="EMBL" id="MBE9212994.1"/>
    </source>
</evidence>
<dbReference type="EMBL" id="JADEWL010000023">
    <property type="protein sequence ID" value="MBE9212994.1"/>
    <property type="molecule type" value="Genomic_DNA"/>
</dbReference>
<protein>
    <submittedName>
        <fullName evidence="1">Uncharacterized protein</fullName>
    </submittedName>
</protein>
<dbReference type="Proteomes" id="UP000620559">
    <property type="component" value="Unassembled WGS sequence"/>
</dbReference>
<comment type="caution">
    <text evidence="1">The sequence shown here is derived from an EMBL/GenBank/DDBJ whole genome shotgun (WGS) entry which is preliminary data.</text>
</comment>
<evidence type="ECO:0000313" key="2">
    <source>
        <dbReference type="Proteomes" id="UP000620559"/>
    </source>
</evidence>
<organism evidence="1 2">
    <name type="scientific">Plectonema cf. radiosum LEGE 06105</name>
    <dbReference type="NCBI Taxonomy" id="945769"/>
    <lineage>
        <taxon>Bacteria</taxon>
        <taxon>Bacillati</taxon>
        <taxon>Cyanobacteriota</taxon>
        <taxon>Cyanophyceae</taxon>
        <taxon>Oscillatoriophycideae</taxon>
        <taxon>Oscillatoriales</taxon>
        <taxon>Microcoleaceae</taxon>
        <taxon>Plectonema</taxon>
    </lineage>
</organism>
<sequence length="118" mass="13945">MQLLKEPQVNTKKIPRWLAKFILYQTQNNSSQQIFFELLEPMSPEEWCIIWIPIIHPGIEVPTPGKRSPHGYMKACNATLSYLTGYNERTIEGWFYSKSYHYSVGILLRCFHLIFQLH</sequence>
<name>A0A8J7F6S1_9CYAN</name>
<gene>
    <name evidence="1" type="ORF">IQ247_09905</name>
</gene>
<proteinExistence type="predicted"/>